<proteinExistence type="predicted"/>
<dbReference type="GO" id="GO:0016787">
    <property type="term" value="F:hydrolase activity"/>
    <property type="evidence" value="ECO:0007669"/>
    <property type="project" value="UniProtKB-KW"/>
</dbReference>
<dbReference type="InterPro" id="IPR050593">
    <property type="entry name" value="LovG"/>
</dbReference>
<evidence type="ECO:0000313" key="3">
    <source>
        <dbReference type="EMBL" id="CAH0474154.1"/>
    </source>
</evidence>
<accession>A0AAU9KJY7</accession>
<dbReference type="AlphaFoldDB" id="A0AAU9KJY7"/>
<name>A0AAU9KJY7_9STRA</name>
<organism evidence="3 4">
    <name type="scientific">Peronospora belbahrii</name>
    <dbReference type="NCBI Taxonomy" id="622444"/>
    <lineage>
        <taxon>Eukaryota</taxon>
        <taxon>Sar</taxon>
        <taxon>Stramenopiles</taxon>
        <taxon>Oomycota</taxon>
        <taxon>Peronosporomycetes</taxon>
        <taxon>Peronosporales</taxon>
        <taxon>Peronosporaceae</taxon>
        <taxon>Peronospora</taxon>
    </lineage>
</organism>
<dbReference type="GO" id="GO:0005737">
    <property type="term" value="C:cytoplasm"/>
    <property type="evidence" value="ECO:0007669"/>
    <property type="project" value="TreeGrafter"/>
</dbReference>
<dbReference type="Pfam" id="PF03959">
    <property type="entry name" value="FSH1"/>
    <property type="match status" value="1"/>
</dbReference>
<dbReference type="PANTHER" id="PTHR48070">
    <property type="entry name" value="ESTERASE OVCA2"/>
    <property type="match status" value="1"/>
</dbReference>
<dbReference type="PANTHER" id="PTHR48070:SF6">
    <property type="entry name" value="ESTERASE OVCA2"/>
    <property type="match status" value="1"/>
</dbReference>
<dbReference type="GO" id="GO:0005634">
    <property type="term" value="C:nucleus"/>
    <property type="evidence" value="ECO:0007669"/>
    <property type="project" value="TreeGrafter"/>
</dbReference>
<evidence type="ECO:0000313" key="4">
    <source>
        <dbReference type="Proteomes" id="UP001160483"/>
    </source>
</evidence>
<evidence type="ECO:0000256" key="1">
    <source>
        <dbReference type="ARBA" id="ARBA00022801"/>
    </source>
</evidence>
<dbReference type="EMBL" id="CAKKTJ010000095">
    <property type="protein sequence ID" value="CAH0474154.1"/>
    <property type="molecule type" value="Genomic_DNA"/>
</dbReference>
<dbReference type="InterPro" id="IPR005645">
    <property type="entry name" value="FSH-like_dom"/>
</dbReference>
<keyword evidence="1" id="KW-0378">Hydrolase</keyword>
<dbReference type="InterPro" id="IPR029058">
    <property type="entry name" value="AB_hydrolase_fold"/>
</dbReference>
<gene>
    <name evidence="3" type="ORF">PBS003_LOCUS1021</name>
</gene>
<dbReference type="Gene3D" id="3.40.50.1820">
    <property type="entry name" value="alpha/beta hydrolase"/>
    <property type="match status" value="1"/>
</dbReference>
<evidence type="ECO:0000259" key="2">
    <source>
        <dbReference type="Pfam" id="PF03959"/>
    </source>
</evidence>
<feature type="domain" description="Serine hydrolase" evidence="2">
    <location>
        <begin position="1"/>
        <end position="209"/>
    </location>
</feature>
<dbReference type="SUPFAM" id="SSF53474">
    <property type="entry name" value="alpha/beta-Hydrolases"/>
    <property type="match status" value="1"/>
</dbReference>
<dbReference type="Proteomes" id="UP001160483">
    <property type="component" value="Unassembled WGS sequence"/>
</dbReference>
<reference evidence="3" key="1">
    <citation type="submission" date="2021-11" db="EMBL/GenBank/DDBJ databases">
        <authorList>
            <person name="Islam A."/>
            <person name="Islam S."/>
            <person name="Flora M.S."/>
            <person name="Rahman M."/>
            <person name="Ziaur R.M."/>
            <person name="Epstein J.H."/>
            <person name="Hassan M."/>
            <person name="Klassen M."/>
            <person name="Woodard K."/>
            <person name="Webb A."/>
            <person name="Webby R.J."/>
            <person name="El Zowalaty M.E."/>
        </authorList>
    </citation>
    <scope>NUCLEOTIDE SEQUENCE</scope>
    <source>
        <strain evidence="3">Pbs3</strain>
    </source>
</reference>
<sequence length="232" mass="25951">MTRPIRVLCLHGWRTSGNILYHQTTALRQAFGSKAEFLYVNAPWTASGPAPDLVRSFYGEIGPFYQWWDAIKHKDSETFQYKGFEVSLDFLTGHIQTLGTVDVVLGFSQGAAVATLLTAHYRLNYGHVPWKACVLIGGFYPRNNETQELLDAAKTSADGAIDIPSVHVVGRADPLAPNSNKLVQSFTQMRRVKLEHEEGHKFPSPLKYKQLYDDIAHEVLAMTGQAWGQETT</sequence>
<protein>
    <recommendedName>
        <fullName evidence="2">Serine hydrolase domain-containing protein</fullName>
    </recommendedName>
</protein>
<comment type="caution">
    <text evidence="3">The sequence shown here is derived from an EMBL/GenBank/DDBJ whole genome shotgun (WGS) entry which is preliminary data.</text>
</comment>